<accession>A0A564G1Q8</accession>
<dbReference type="Gene3D" id="3.40.50.150">
    <property type="entry name" value="Vaccinia Virus protein VP39"/>
    <property type="match status" value="1"/>
</dbReference>
<reference evidence="2" key="3">
    <citation type="submission" date="2021-08" db="EMBL/GenBank/DDBJ databases">
        <authorList>
            <person name="Tani A."/>
            <person name="Ola A."/>
            <person name="Ogura Y."/>
            <person name="Katsura K."/>
            <person name="Hayashi T."/>
        </authorList>
    </citation>
    <scope>NUCLEOTIDE SEQUENCE</scope>
    <source>
        <strain evidence="2">DSM 22415</strain>
    </source>
</reference>
<protein>
    <recommendedName>
        <fullName evidence="6">Methyltransferase type 11 domain-containing protein</fullName>
    </recommendedName>
</protein>
<evidence type="ECO:0008006" key="6">
    <source>
        <dbReference type="Google" id="ProtNLM"/>
    </source>
</evidence>
<dbReference type="Proteomes" id="UP001055303">
    <property type="component" value="Unassembled WGS sequence"/>
</dbReference>
<evidence type="ECO:0000313" key="2">
    <source>
        <dbReference type="EMBL" id="GJD54684.1"/>
    </source>
</evidence>
<dbReference type="SUPFAM" id="SSF53335">
    <property type="entry name" value="S-adenosyl-L-methionine-dependent methyltransferases"/>
    <property type="match status" value="1"/>
</dbReference>
<dbReference type="Pfam" id="PF13489">
    <property type="entry name" value="Methyltransf_23"/>
    <property type="match status" value="1"/>
</dbReference>
<evidence type="ECO:0000313" key="5">
    <source>
        <dbReference type="Proteomes" id="UP001055303"/>
    </source>
</evidence>
<keyword evidence="5" id="KW-1185">Reference proteome</keyword>
<reference evidence="3 4" key="1">
    <citation type="submission" date="2019-06" db="EMBL/GenBank/DDBJ databases">
        <authorList>
            <person name="Rodrigo-Torres L."/>
            <person name="Arahal R. D."/>
            <person name="Lucena T."/>
        </authorList>
    </citation>
    <scope>NUCLEOTIDE SEQUENCE [LARGE SCALE GENOMIC DNA]</scope>
    <source>
        <strain evidence="3 4">SW08-7</strain>
    </source>
</reference>
<feature type="region of interest" description="Disordered" evidence="1">
    <location>
        <begin position="1"/>
        <end position="20"/>
    </location>
</feature>
<evidence type="ECO:0000313" key="4">
    <source>
        <dbReference type="Proteomes" id="UP000401717"/>
    </source>
</evidence>
<gene>
    <name evidence="2" type="ORF">IFDJLNFL_0562</name>
    <name evidence="3" type="ORF">MTDSW087_04145</name>
</gene>
<proteinExistence type="predicted"/>
<dbReference type="OrthoDB" id="7980319at2"/>
<reference evidence="2" key="2">
    <citation type="journal article" date="2021" name="Front. Microbiol.">
        <title>Comprehensive Comparative Genomics and Phenotyping of Methylobacterium Species.</title>
        <authorList>
            <person name="Alessa O."/>
            <person name="Ogura Y."/>
            <person name="Fujitani Y."/>
            <person name="Takami H."/>
            <person name="Hayashi T."/>
            <person name="Sahin N."/>
            <person name="Tani A."/>
        </authorList>
    </citation>
    <scope>NUCLEOTIDE SEQUENCE</scope>
    <source>
        <strain evidence="2">DSM 22415</strain>
    </source>
</reference>
<sequence length="265" mass="29868">MPPAFALHGSPTLGMHHSPDTLPTIVGSDRIVRQTESAWTSLKPTLEHVISHLQARSVLEIGAGRHPFFSMDDAKRLGFALTINDIEADELKYAPPGFDQLVLDVAQDVDRAILDGHSFDLIFSRMVFEHVKDARKAWTNLRDLLAPGGVGFAFVPTLYSPPFVLNRLLPDDLTGRALRLMDKTRNDKEIPKFPAYYDACRASEARLRPFLQDVGFSEVLVVPFYGTPYFPRIPVLRQVFGAFDRLCTQYDLRTFASYAYIIARK</sequence>
<dbReference type="EMBL" id="BPQI01000011">
    <property type="protein sequence ID" value="GJD54684.1"/>
    <property type="molecule type" value="Genomic_DNA"/>
</dbReference>
<dbReference type="Proteomes" id="UP000401717">
    <property type="component" value="Unassembled WGS sequence"/>
</dbReference>
<evidence type="ECO:0000256" key="1">
    <source>
        <dbReference type="SAM" id="MobiDB-lite"/>
    </source>
</evidence>
<organism evidence="3 4">
    <name type="scientific">Methylobacterium dankookense</name>
    <dbReference type="NCBI Taxonomy" id="560405"/>
    <lineage>
        <taxon>Bacteria</taxon>
        <taxon>Pseudomonadati</taxon>
        <taxon>Pseudomonadota</taxon>
        <taxon>Alphaproteobacteria</taxon>
        <taxon>Hyphomicrobiales</taxon>
        <taxon>Methylobacteriaceae</taxon>
        <taxon>Methylobacterium</taxon>
    </lineage>
</organism>
<dbReference type="InterPro" id="IPR029063">
    <property type="entry name" value="SAM-dependent_MTases_sf"/>
</dbReference>
<dbReference type="CDD" id="cd02440">
    <property type="entry name" value="AdoMet_MTases"/>
    <property type="match status" value="1"/>
</dbReference>
<name>A0A564G1Q8_9HYPH</name>
<dbReference type="AlphaFoldDB" id="A0A564G1Q8"/>
<dbReference type="EMBL" id="CABFVH010000033">
    <property type="protein sequence ID" value="VUF14423.1"/>
    <property type="molecule type" value="Genomic_DNA"/>
</dbReference>
<evidence type="ECO:0000313" key="3">
    <source>
        <dbReference type="EMBL" id="VUF14423.1"/>
    </source>
</evidence>